<evidence type="ECO:0000259" key="1">
    <source>
        <dbReference type="PROSITE" id="PS51832"/>
    </source>
</evidence>
<dbReference type="CDD" id="cd00077">
    <property type="entry name" value="HDc"/>
    <property type="match status" value="1"/>
</dbReference>
<sequence length="371" mass="40097">MEIVLICDGPLPPESPLRKIPFFYHARLIDMARVSGDTVAEAQVAIVELLSATDAGLSALKASWASIAEIPVICMTARNNRRETIQAAALGKSEIMERDAPLALLLNRIRGLIGPDVKAMIPPETPQSVAHALVEASAFIDSMTLSVATDAGLKMKVLETSANDVLAAIDKEGLPVWLETIQNHHSPTFIHSMAVAGLAGAFARHIGWSTKDCSEVVAGGLIHDIGKTRIPLTILDKAGKLSPEERALIAKHTEFGGEILKPRLEVPPDIKRMALQHHEYLDGSGYPNRLKGERIVPKVRLITLCDIYTALTETRPYKETHTSREALAAMKQMGGKLDQAMLAKFSQMILGRDLGDVSRSDAKAGVSLASD</sequence>
<dbReference type="Proteomes" id="UP001157914">
    <property type="component" value="Unassembled WGS sequence"/>
</dbReference>
<proteinExistence type="predicted"/>
<dbReference type="PANTHER" id="PTHR43155">
    <property type="entry name" value="CYCLIC DI-GMP PHOSPHODIESTERASE PA4108-RELATED"/>
    <property type="match status" value="1"/>
</dbReference>
<reference evidence="2 3" key="1">
    <citation type="submission" date="2017-05" db="EMBL/GenBank/DDBJ databases">
        <authorList>
            <person name="Varghese N."/>
            <person name="Submissions S."/>
        </authorList>
    </citation>
    <scope>NUCLEOTIDE SEQUENCE [LARGE SCALE GENOMIC DNA]</scope>
    <source>
        <strain evidence="2 3">DSM 15949</strain>
    </source>
</reference>
<dbReference type="Gene3D" id="1.10.3210.10">
    <property type="entry name" value="Hypothetical protein af1432"/>
    <property type="match status" value="1"/>
</dbReference>
<dbReference type="PANTHER" id="PTHR43155:SF2">
    <property type="entry name" value="CYCLIC DI-GMP PHOSPHODIESTERASE PA4108"/>
    <property type="match status" value="1"/>
</dbReference>
<gene>
    <name evidence="2" type="ORF">SAMN06265374_0969</name>
</gene>
<name>A0ABY1NFP5_9HYPH</name>
<protein>
    <submittedName>
        <fullName evidence="2">HDIG domain-containing protein</fullName>
    </submittedName>
</protein>
<dbReference type="NCBIfam" id="TIGR00277">
    <property type="entry name" value="HDIG"/>
    <property type="match status" value="1"/>
</dbReference>
<dbReference type="SMART" id="SM00471">
    <property type="entry name" value="HDc"/>
    <property type="match status" value="1"/>
</dbReference>
<comment type="caution">
    <text evidence="2">The sequence shown here is derived from an EMBL/GenBank/DDBJ whole genome shotgun (WGS) entry which is preliminary data.</text>
</comment>
<dbReference type="Pfam" id="PF13487">
    <property type="entry name" value="HD_5"/>
    <property type="match status" value="1"/>
</dbReference>
<dbReference type="InterPro" id="IPR006675">
    <property type="entry name" value="HDIG_dom"/>
</dbReference>
<dbReference type="InterPro" id="IPR037522">
    <property type="entry name" value="HD_GYP_dom"/>
</dbReference>
<organism evidence="2 3">
    <name type="scientific">Roseibium denhamense</name>
    <dbReference type="NCBI Taxonomy" id="76305"/>
    <lineage>
        <taxon>Bacteria</taxon>
        <taxon>Pseudomonadati</taxon>
        <taxon>Pseudomonadota</taxon>
        <taxon>Alphaproteobacteria</taxon>
        <taxon>Hyphomicrobiales</taxon>
        <taxon>Stappiaceae</taxon>
        <taxon>Roseibium</taxon>
    </lineage>
</organism>
<accession>A0ABY1NFP5</accession>
<dbReference type="InterPro" id="IPR003607">
    <property type="entry name" value="HD/PDEase_dom"/>
</dbReference>
<feature type="domain" description="HD-GYP" evidence="1">
    <location>
        <begin position="166"/>
        <end position="362"/>
    </location>
</feature>
<dbReference type="RefSeq" id="WP_155191534.1">
    <property type="nucleotide sequence ID" value="NZ_BAAAEA010000001.1"/>
</dbReference>
<keyword evidence="3" id="KW-1185">Reference proteome</keyword>
<dbReference type="EMBL" id="FXTT01000001">
    <property type="protein sequence ID" value="SMP08455.1"/>
    <property type="molecule type" value="Genomic_DNA"/>
</dbReference>
<dbReference type="SUPFAM" id="SSF109604">
    <property type="entry name" value="HD-domain/PDEase-like"/>
    <property type="match status" value="1"/>
</dbReference>
<evidence type="ECO:0000313" key="3">
    <source>
        <dbReference type="Proteomes" id="UP001157914"/>
    </source>
</evidence>
<evidence type="ECO:0000313" key="2">
    <source>
        <dbReference type="EMBL" id="SMP08455.1"/>
    </source>
</evidence>
<dbReference type="PROSITE" id="PS51832">
    <property type="entry name" value="HD_GYP"/>
    <property type="match status" value="1"/>
</dbReference>